<organism evidence="6 7">
    <name type="scientific">Ferrovibrio terrae</name>
    <dbReference type="NCBI Taxonomy" id="2594003"/>
    <lineage>
        <taxon>Bacteria</taxon>
        <taxon>Pseudomonadati</taxon>
        <taxon>Pseudomonadota</taxon>
        <taxon>Alphaproteobacteria</taxon>
        <taxon>Rhodospirillales</taxon>
        <taxon>Rhodospirillaceae</taxon>
        <taxon>Ferrovibrio</taxon>
    </lineage>
</organism>
<evidence type="ECO:0000313" key="7">
    <source>
        <dbReference type="Proteomes" id="UP000317496"/>
    </source>
</evidence>
<dbReference type="InterPro" id="IPR036388">
    <property type="entry name" value="WH-like_DNA-bd_sf"/>
</dbReference>
<dbReference type="Gene3D" id="6.10.250.690">
    <property type="match status" value="1"/>
</dbReference>
<feature type="domain" description="OmpR/PhoB-type" evidence="5">
    <location>
        <begin position="129"/>
        <end position="228"/>
    </location>
</feature>
<dbReference type="InterPro" id="IPR001789">
    <property type="entry name" value="Sig_transdc_resp-reg_receiver"/>
</dbReference>
<dbReference type="CDD" id="cd00383">
    <property type="entry name" value="trans_reg_C"/>
    <property type="match status" value="1"/>
</dbReference>
<dbReference type="Pfam" id="PF00486">
    <property type="entry name" value="Trans_reg_C"/>
    <property type="match status" value="1"/>
</dbReference>
<feature type="domain" description="Response regulatory" evidence="4">
    <location>
        <begin position="6"/>
        <end position="117"/>
    </location>
</feature>
<dbReference type="KEGG" id="fer:FNB15_06615"/>
<dbReference type="SUPFAM" id="SSF46894">
    <property type="entry name" value="C-terminal effector domain of the bipartite response regulators"/>
    <property type="match status" value="1"/>
</dbReference>
<reference evidence="6 7" key="1">
    <citation type="submission" date="2019-07" db="EMBL/GenBank/DDBJ databases">
        <title>Genome sequencing for Ferrovibrio sp. K5.</title>
        <authorList>
            <person name="Park S.-J."/>
        </authorList>
    </citation>
    <scope>NUCLEOTIDE SEQUENCE [LARGE SCALE GENOMIC DNA]</scope>
    <source>
        <strain evidence="6 7">K5</strain>
    </source>
</reference>
<evidence type="ECO:0000256" key="2">
    <source>
        <dbReference type="PROSITE-ProRule" id="PRU00169"/>
    </source>
</evidence>
<dbReference type="InterPro" id="IPR016032">
    <property type="entry name" value="Sig_transdc_resp-reg_C-effctor"/>
</dbReference>
<dbReference type="SUPFAM" id="SSF52172">
    <property type="entry name" value="CheY-like"/>
    <property type="match status" value="1"/>
</dbReference>
<dbReference type="EMBL" id="CP041636">
    <property type="protein sequence ID" value="QDO96964.1"/>
    <property type="molecule type" value="Genomic_DNA"/>
</dbReference>
<evidence type="ECO:0000256" key="3">
    <source>
        <dbReference type="PROSITE-ProRule" id="PRU01091"/>
    </source>
</evidence>
<dbReference type="GO" id="GO:0000156">
    <property type="term" value="F:phosphorelay response regulator activity"/>
    <property type="evidence" value="ECO:0007669"/>
    <property type="project" value="TreeGrafter"/>
</dbReference>
<dbReference type="AlphaFoldDB" id="A0A516GZK1"/>
<sequence length="234" mass="25480">MTEQATILLIEDSMPVRQALKAALEAASYKVIEAPDGEDGLKKAAQAGLIVLDLGLPGISGFEVLETLRKTSAQPVIVLSGQEEVDAKIRALDLGADDYVTKPFDAGELLARVRAALRRAQENAAKNATTIVTVGPFVIDALTGDTRREDRPVRLSPMEARFVKMLAQKSGQPVGTKQLTITLWGNDNAEMRQALRVLARKVRCKLEKDPDAPRFLLTEPRLGYRLINPEPATA</sequence>
<feature type="modified residue" description="4-aspartylphosphate" evidence="2">
    <location>
        <position position="53"/>
    </location>
</feature>
<dbReference type="OrthoDB" id="9802426at2"/>
<dbReference type="PROSITE" id="PS51755">
    <property type="entry name" value="OMPR_PHOB"/>
    <property type="match status" value="1"/>
</dbReference>
<feature type="DNA-binding region" description="OmpR/PhoB-type" evidence="3">
    <location>
        <begin position="129"/>
        <end position="228"/>
    </location>
</feature>
<dbReference type="Proteomes" id="UP000317496">
    <property type="component" value="Chromosome"/>
</dbReference>
<dbReference type="PANTHER" id="PTHR48111:SF50">
    <property type="entry name" value="KDP OPERON TRANSCRIPTIONAL REGULATORY PROTEIN KDPE"/>
    <property type="match status" value="1"/>
</dbReference>
<proteinExistence type="predicted"/>
<evidence type="ECO:0000259" key="4">
    <source>
        <dbReference type="PROSITE" id="PS50110"/>
    </source>
</evidence>
<dbReference type="PROSITE" id="PS50110">
    <property type="entry name" value="RESPONSE_REGULATORY"/>
    <property type="match status" value="1"/>
</dbReference>
<keyword evidence="1 3" id="KW-0238">DNA-binding</keyword>
<dbReference type="Gene3D" id="3.40.50.2300">
    <property type="match status" value="1"/>
</dbReference>
<accession>A0A516GZK1</accession>
<dbReference type="InterPro" id="IPR039420">
    <property type="entry name" value="WalR-like"/>
</dbReference>
<dbReference type="GO" id="GO:0032993">
    <property type="term" value="C:protein-DNA complex"/>
    <property type="evidence" value="ECO:0007669"/>
    <property type="project" value="TreeGrafter"/>
</dbReference>
<dbReference type="PANTHER" id="PTHR48111">
    <property type="entry name" value="REGULATOR OF RPOS"/>
    <property type="match status" value="1"/>
</dbReference>
<dbReference type="GO" id="GO:0000976">
    <property type="term" value="F:transcription cis-regulatory region binding"/>
    <property type="evidence" value="ECO:0007669"/>
    <property type="project" value="TreeGrafter"/>
</dbReference>
<gene>
    <name evidence="6" type="ORF">FNB15_06615</name>
</gene>
<dbReference type="Pfam" id="PF00072">
    <property type="entry name" value="Response_reg"/>
    <property type="match status" value="1"/>
</dbReference>
<evidence type="ECO:0000313" key="6">
    <source>
        <dbReference type="EMBL" id="QDO96964.1"/>
    </source>
</evidence>
<evidence type="ECO:0000259" key="5">
    <source>
        <dbReference type="PROSITE" id="PS51755"/>
    </source>
</evidence>
<dbReference type="Gene3D" id="1.10.10.10">
    <property type="entry name" value="Winged helix-like DNA-binding domain superfamily/Winged helix DNA-binding domain"/>
    <property type="match status" value="1"/>
</dbReference>
<dbReference type="GO" id="GO:0006355">
    <property type="term" value="P:regulation of DNA-templated transcription"/>
    <property type="evidence" value="ECO:0007669"/>
    <property type="project" value="InterPro"/>
</dbReference>
<dbReference type="SMART" id="SM00862">
    <property type="entry name" value="Trans_reg_C"/>
    <property type="match status" value="1"/>
</dbReference>
<keyword evidence="7" id="KW-1185">Reference proteome</keyword>
<protein>
    <submittedName>
        <fullName evidence="6">Response regulator transcription factor</fullName>
    </submittedName>
</protein>
<dbReference type="InterPro" id="IPR011006">
    <property type="entry name" value="CheY-like_superfamily"/>
</dbReference>
<name>A0A516GZK1_9PROT</name>
<dbReference type="InterPro" id="IPR001867">
    <property type="entry name" value="OmpR/PhoB-type_DNA-bd"/>
</dbReference>
<dbReference type="RefSeq" id="WP_144067945.1">
    <property type="nucleotide sequence ID" value="NZ_CP041636.1"/>
</dbReference>
<evidence type="ECO:0000256" key="1">
    <source>
        <dbReference type="ARBA" id="ARBA00023125"/>
    </source>
</evidence>
<dbReference type="GO" id="GO:0005829">
    <property type="term" value="C:cytosol"/>
    <property type="evidence" value="ECO:0007669"/>
    <property type="project" value="TreeGrafter"/>
</dbReference>
<dbReference type="SMART" id="SM00448">
    <property type="entry name" value="REC"/>
    <property type="match status" value="1"/>
</dbReference>
<keyword evidence="2" id="KW-0597">Phosphoprotein</keyword>